<keyword evidence="2 6" id="KW-0645">Protease</keyword>
<dbReference type="PROSITE" id="PS00139">
    <property type="entry name" value="THIOL_PROTEASE_CYS"/>
    <property type="match status" value="1"/>
</dbReference>
<dbReference type="InterPro" id="IPR000169">
    <property type="entry name" value="Pept_cys_AS"/>
</dbReference>
<dbReference type="PANTHER" id="PTHR10183">
    <property type="entry name" value="CALPAIN"/>
    <property type="match status" value="1"/>
</dbReference>
<proteinExistence type="inferred from homology"/>
<dbReference type="OrthoDB" id="268518at2759"/>
<comment type="caution">
    <text evidence="8">The sequence shown here is derived from an EMBL/GenBank/DDBJ whole genome shotgun (WGS) entry which is preliminary data.</text>
</comment>
<evidence type="ECO:0000256" key="5">
    <source>
        <dbReference type="PIRSR" id="PIRSR622684-1"/>
    </source>
</evidence>
<dbReference type="InterPro" id="IPR022684">
    <property type="entry name" value="Calpain_cysteine_protease"/>
</dbReference>
<evidence type="ECO:0000259" key="7">
    <source>
        <dbReference type="PROSITE" id="PS50203"/>
    </source>
</evidence>
<dbReference type="SMART" id="SM00230">
    <property type="entry name" value="CysPc"/>
    <property type="match status" value="1"/>
</dbReference>
<dbReference type="Gene3D" id="3.90.70.10">
    <property type="entry name" value="Cysteine proteinases"/>
    <property type="match status" value="1"/>
</dbReference>
<keyword evidence="9" id="KW-1185">Reference proteome</keyword>
<reference evidence="8" key="1">
    <citation type="submission" date="2021-02" db="EMBL/GenBank/DDBJ databases">
        <authorList>
            <person name="Nowell W R."/>
        </authorList>
    </citation>
    <scope>NUCLEOTIDE SEQUENCE</scope>
    <source>
        <strain evidence="8">Ploen Becks lab</strain>
    </source>
</reference>
<dbReference type="InterPro" id="IPR037140">
    <property type="entry name" value="VHL_beta_dom_sf"/>
</dbReference>
<accession>A0A813XC69</accession>
<dbReference type="SUPFAM" id="SSF54001">
    <property type="entry name" value="Cysteine proteinases"/>
    <property type="match status" value="1"/>
</dbReference>
<dbReference type="GO" id="GO:0004198">
    <property type="term" value="F:calcium-dependent cysteine-type endopeptidase activity"/>
    <property type="evidence" value="ECO:0007669"/>
    <property type="project" value="InterPro"/>
</dbReference>
<evidence type="ECO:0000256" key="3">
    <source>
        <dbReference type="ARBA" id="ARBA00022801"/>
    </source>
</evidence>
<dbReference type="Pfam" id="PF00648">
    <property type="entry name" value="Peptidase_C2"/>
    <property type="match status" value="1"/>
</dbReference>
<dbReference type="EMBL" id="CAJNOC010001551">
    <property type="protein sequence ID" value="CAF0873883.1"/>
    <property type="molecule type" value="Genomic_DNA"/>
</dbReference>
<dbReference type="PANTHER" id="PTHR10183:SF379">
    <property type="entry name" value="CALPAIN-5"/>
    <property type="match status" value="1"/>
</dbReference>
<comment type="similarity">
    <text evidence="1">Belongs to the peptidase C2 family.</text>
</comment>
<dbReference type="InterPro" id="IPR001300">
    <property type="entry name" value="Peptidase_C2_calpain_cat"/>
</dbReference>
<evidence type="ECO:0000313" key="9">
    <source>
        <dbReference type="Proteomes" id="UP000663879"/>
    </source>
</evidence>
<name>A0A813XC69_9BILA</name>
<dbReference type="PRINTS" id="PR00704">
    <property type="entry name" value="CALPAIN"/>
</dbReference>
<evidence type="ECO:0000256" key="4">
    <source>
        <dbReference type="ARBA" id="ARBA00022807"/>
    </source>
</evidence>
<dbReference type="SUPFAM" id="SSF49468">
    <property type="entry name" value="VHL"/>
    <property type="match status" value="2"/>
</dbReference>
<keyword evidence="3 6" id="KW-0378">Hydrolase</keyword>
<dbReference type="InterPro" id="IPR038765">
    <property type="entry name" value="Papain-like_cys_pep_sf"/>
</dbReference>
<keyword evidence="4 6" id="KW-0788">Thiol protease</keyword>
<sequence length="612" mass="70215">MSNIDKLLPKFAEITDKFVKNSIRCDLPSIFTIIETENIKSLTPNEKVNISIVNFSKKPLKVSWINYEGDERKDRTSKIDKKTGSKVNIQTYSNHVFHLYFDGNDPNSESIYFRVPIDKQIFYVGNLDDLLPEYTANLNESSWINNPCINLTHLEEIDKLVSYKSDSLNKLETILTRSTYYDETEETQSLIKSFFDSFNKNNKFIDAFFNPLNRLDTECFIKRISDYDVDCERKIVPSVYLGTEFEFTLVNDSGMDFTVYWIEYSGKPTKWTTVKKGSTQKLASYLGNVWAICNGQITHVFHLGQNLFAKNRCSVKISQLGEPLKIDIENYQAKTVDSMIIDENDLEKYNAKQGQIGDCWLLSTLISIYAAYPEKITSIFINSDLIESTGIVALRLWSEENKCWRLIILDDFLPCISNTEWLCCGPSGPLKNRFWVSLIEKAVAKQNGSFTNLDADLCSIKTDGLFRMILGPMMTDSQVIKVPTTDTDHKIFNELVNNYMQKNVCVLASRASKNNELIDKSTQMVSYHGYGLLDIKENVCDSGLSFVKCQNPWSNGGEWGGDWGDKSNLWNQFPDIKKELNFENKDDGAFWIEKKDFSKAFSYIWIAKCVNN</sequence>
<evidence type="ECO:0000256" key="2">
    <source>
        <dbReference type="ARBA" id="ARBA00022670"/>
    </source>
</evidence>
<dbReference type="InterPro" id="IPR036208">
    <property type="entry name" value="VHL_sf"/>
</dbReference>
<organism evidence="8 9">
    <name type="scientific">Brachionus calyciflorus</name>
    <dbReference type="NCBI Taxonomy" id="104777"/>
    <lineage>
        <taxon>Eukaryota</taxon>
        <taxon>Metazoa</taxon>
        <taxon>Spiralia</taxon>
        <taxon>Gnathifera</taxon>
        <taxon>Rotifera</taxon>
        <taxon>Eurotatoria</taxon>
        <taxon>Monogononta</taxon>
        <taxon>Pseudotrocha</taxon>
        <taxon>Ploima</taxon>
        <taxon>Brachionidae</taxon>
        <taxon>Brachionus</taxon>
    </lineage>
</organism>
<dbReference type="AlphaFoldDB" id="A0A813XC69"/>
<dbReference type="GO" id="GO:0006508">
    <property type="term" value="P:proteolysis"/>
    <property type="evidence" value="ECO:0007669"/>
    <property type="project" value="UniProtKB-KW"/>
</dbReference>
<feature type="domain" description="Calpain catalytic" evidence="7">
    <location>
        <begin position="348"/>
        <end position="610"/>
    </location>
</feature>
<feature type="active site" evidence="5 6">
    <location>
        <position position="551"/>
    </location>
</feature>
<dbReference type="Proteomes" id="UP000663879">
    <property type="component" value="Unassembled WGS sequence"/>
</dbReference>
<feature type="active site" evidence="5 6">
    <location>
        <position position="528"/>
    </location>
</feature>
<evidence type="ECO:0000256" key="6">
    <source>
        <dbReference type="PROSITE-ProRule" id="PRU00239"/>
    </source>
</evidence>
<feature type="active site" evidence="5 6">
    <location>
        <position position="359"/>
    </location>
</feature>
<evidence type="ECO:0000313" key="8">
    <source>
        <dbReference type="EMBL" id="CAF0873883.1"/>
    </source>
</evidence>
<dbReference type="PROSITE" id="PS50203">
    <property type="entry name" value="CALPAIN_CAT"/>
    <property type="match status" value="1"/>
</dbReference>
<gene>
    <name evidence="8" type="ORF">OXX778_LOCUS10068</name>
</gene>
<dbReference type="Gene3D" id="2.60.40.780">
    <property type="entry name" value="von Hippel-Lindau disease tumour suppressor, beta domain"/>
    <property type="match status" value="2"/>
</dbReference>
<protein>
    <recommendedName>
        <fullName evidence="7">Calpain catalytic domain-containing protein</fullName>
    </recommendedName>
</protein>
<evidence type="ECO:0000256" key="1">
    <source>
        <dbReference type="ARBA" id="ARBA00007623"/>
    </source>
</evidence>